<keyword evidence="1 2" id="KW-0436">Ligase</keyword>
<name>A0ABW5PYB5_9BACI</name>
<comment type="function">
    <text evidence="2">Involved in bacillithiol (BSH) biosynthesis. May catalyze the last step of the pathway, the addition of cysteine to glucosamine malate (GlcN-Mal) to generate BSH.</text>
</comment>
<evidence type="ECO:0000259" key="4">
    <source>
        <dbReference type="Pfam" id="PF24850"/>
    </source>
</evidence>
<dbReference type="InterPro" id="IPR055399">
    <property type="entry name" value="CC_BshC"/>
</dbReference>
<evidence type="ECO:0000313" key="6">
    <source>
        <dbReference type="Proteomes" id="UP001597451"/>
    </source>
</evidence>
<proteinExistence type="inferred from homology"/>
<dbReference type="Pfam" id="PF10079">
    <property type="entry name" value="Rossmann-like_BshC"/>
    <property type="match status" value="1"/>
</dbReference>
<dbReference type="InterPro" id="IPR055398">
    <property type="entry name" value="Rossmann-like_BshC"/>
</dbReference>
<reference evidence="6" key="1">
    <citation type="journal article" date="2019" name="Int. J. Syst. Evol. Microbiol.">
        <title>The Global Catalogue of Microorganisms (GCM) 10K type strain sequencing project: providing services to taxonomists for standard genome sequencing and annotation.</title>
        <authorList>
            <consortium name="The Broad Institute Genomics Platform"/>
            <consortium name="The Broad Institute Genome Sequencing Center for Infectious Disease"/>
            <person name="Wu L."/>
            <person name="Ma J."/>
        </authorList>
    </citation>
    <scope>NUCLEOTIDE SEQUENCE [LARGE SCALE GENOMIC DNA]</scope>
    <source>
        <strain evidence="6">TISTR 1858</strain>
    </source>
</reference>
<dbReference type="HAMAP" id="MF_01867">
    <property type="entry name" value="BshC"/>
    <property type="match status" value="1"/>
</dbReference>
<evidence type="ECO:0000313" key="5">
    <source>
        <dbReference type="EMBL" id="MFD2628286.1"/>
    </source>
</evidence>
<dbReference type="EC" id="6.-.-.-" evidence="2"/>
<feature type="domain" description="Bacillithiol biosynthesis BshC N-terminal Rossmann-like" evidence="3">
    <location>
        <begin position="1"/>
        <end position="378"/>
    </location>
</feature>
<dbReference type="InterPro" id="IPR011199">
    <property type="entry name" value="Bacillithiol_biosynth_BshC"/>
</dbReference>
<dbReference type="EMBL" id="JBHUMX010000013">
    <property type="protein sequence ID" value="MFD2628286.1"/>
    <property type="molecule type" value="Genomic_DNA"/>
</dbReference>
<gene>
    <name evidence="2 5" type="primary">bshC</name>
    <name evidence="5" type="ORF">ACFSUN_05760</name>
</gene>
<comment type="similarity">
    <text evidence="2">Belongs to the BshC family.</text>
</comment>
<keyword evidence="6" id="KW-1185">Reference proteome</keyword>
<protein>
    <recommendedName>
        <fullName evidence="2">Putative cysteine ligase BshC</fullName>
        <ecNumber evidence="2">6.-.-.-</ecNumber>
    </recommendedName>
</protein>
<organism evidence="5 6">
    <name type="scientific">Oceanobacillus kapialis</name>
    <dbReference type="NCBI Taxonomy" id="481353"/>
    <lineage>
        <taxon>Bacteria</taxon>
        <taxon>Bacillati</taxon>
        <taxon>Bacillota</taxon>
        <taxon>Bacilli</taxon>
        <taxon>Bacillales</taxon>
        <taxon>Bacillaceae</taxon>
        <taxon>Oceanobacillus</taxon>
    </lineage>
</organism>
<evidence type="ECO:0000256" key="2">
    <source>
        <dbReference type="HAMAP-Rule" id="MF_01867"/>
    </source>
</evidence>
<sequence>MHVETLQIHKESKLLKDYRNNAPSIMKFFDYHPYNDFHPRVEELMDRSYDRGELSDLLHEMNRKWSAPASSLANIDRLKQQDSVVVVGGQQAGILTGPMFTINKMISIIQLAKQQEKELNIPVIPVFWMAGEDHDFAEINHIFVPDSSKMKKFKLFQQVAGKQSVSEIGLDKESTEEWVNQLFEQLEETTHTKGLYQSILSSLEQANSYTDFFANLVYRLFPEEGLVLIDSADKELRRMEGKHFISLIQNQTEISSGTYDAAERLKKLGYSNSLDLEENDGHLFYHKNGERILLVRDEEGMWAGKQNEIRFTSEELQQIANNHPENLSNNVVTRPIMQELLFPTLAFIGGPGEVGYWAVLKPAFKALQLKMPPVLPRLSFTFVERHVEKALTKYGIKLETAVSEGVENHKQIWLKQKQDPPIHELSEEIKRKVTEAHQPLREAAKGVRADLGDLAMKNLSYLQDTIQFLEKRIIKSLEENYARELAEFDLITMSLRPEDGFQERMWNPIFWINRYGVGFITDLTNKSLSIEEKHFGVWI</sequence>
<evidence type="ECO:0000259" key="3">
    <source>
        <dbReference type="Pfam" id="PF10079"/>
    </source>
</evidence>
<dbReference type="NCBIfam" id="TIGR03998">
    <property type="entry name" value="thiol_BshC"/>
    <property type="match status" value="1"/>
</dbReference>
<comment type="caution">
    <text evidence="5">The sequence shown here is derived from an EMBL/GenBank/DDBJ whole genome shotgun (WGS) entry which is preliminary data.</text>
</comment>
<dbReference type="PIRSF" id="PIRSF012535">
    <property type="entry name" value="UCP012535"/>
    <property type="match status" value="1"/>
</dbReference>
<dbReference type="Proteomes" id="UP001597451">
    <property type="component" value="Unassembled WGS sequence"/>
</dbReference>
<accession>A0ABW5PYB5</accession>
<feature type="domain" description="Bacillithiol biosynthesis BshC C-terminal coiled-coil" evidence="4">
    <location>
        <begin position="380"/>
        <end position="534"/>
    </location>
</feature>
<evidence type="ECO:0000256" key="1">
    <source>
        <dbReference type="ARBA" id="ARBA00022598"/>
    </source>
</evidence>
<dbReference type="RefSeq" id="WP_379560979.1">
    <property type="nucleotide sequence ID" value="NZ_JBHUMX010000013.1"/>
</dbReference>
<dbReference type="Pfam" id="PF24850">
    <property type="entry name" value="CC_BshC"/>
    <property type="match status" value="1"/>
</dbReference>